<dbReference type="GO" id="GO:0000160">
    <property type="term" value="P:phosphorelay signal transduction system"/>
    <property type="evidence" value="ECO:0007669"/>
    <property type="project" value="InterPro"/>
</dbReference>
<evidence type="ECO:0000256" key="4">
    <source>
        <dbReference type="ARBA" id="ARBA00023163"/>
    </source>
</evidence>
<dbReference type="PROSITE" id="PS50110">
    <property type="entry name" value="RESPONSE_REGULATORY"/>
    <property type="match status" value="1"/>
</dbReference>
<evidence type="ECO:0000259" key="6">
    <source>
        <dbReference type="PROSITE" id="PS50043"/>
    </source>
</evidence>
<dbReference type="SUPFAM" id="SSF46894">
    <property type="entry name" value="C-terminal effector domain of the bipartite response regulators"/>
    <property type="match status" value="1"/>
</dbReference>
<feature type="modified residue" description="4-aspartylphosphate" evidence="5">
    <location>
        <position position="64"/>
    </location>
</feature>
<keyword evidence="3 8" id="KW-0238">DNA-binding</keyword>
<dbReference type="InterPro" id="IPR016032">
    <property type="entry name" value="Sig_transdc_resp-reg_C-effctor"/>
</dbReference>
<dbReference type="RefSeq" id="WP_109230572.1">
    <property type="nucleotide sequence ID" value="NZ_PYHR01000002.1"/>
</dbReference>
<comment type="caution">
    <text evidence="8">The sequence shown here is derived from an EMBL/GenBank/DDBJ whole genome shotgun (WGS) entry which is preliminary data.</text>
</comment>
<name>A0A2U1ZYY9_9MICO</name>
<sequence>MNEAGEREGAPLRVVVVDDQPTIRLGLRMIVDDEDGLEVVGEAGDGVEALAVVRRTRPDVVLMDVRMPRSSGIDAIRAVVADPALGAVRILVLTTFDDDEHLADALEAGAGGFLLKDVEPVLLLTAIHRVARGDTVLDPTMASRVVRAYLDGGGARRRDARLDLLSPREVEVLRAVAQGRSNLQIGAALHCSEATVKSHVRSMLTKLDLLNRVQLVVFAYEAGLLVPGVSSD</sequence>
<keyword evidence="9" id="KW-1185">Reference proteome</keyword>
<dbReference type="InterPro" id="IPR011006">
    <property type="entry name" value="CheY-like_superfamily"/>
</dbReference>
<protein>
    <submittedName>
        <fullName evidence="8">DNA-binding response regulator</fullName>
    </submittedName>
</protein>
<accession>A0A2U1ZYY9</accession>
<dbReference type="SMART" id="SM00448">
    <property type="entry name" value="REC"/>
    <property type="match status" value="1"/>
</dbReference>
<dbReference type="PANTHER" id="PTHR43214">
    <property type="entry name" value="TWO-COMPONENT RESPONSE REGULATOR"/>
    <property type="match status" value="1"/>
</dbReference>
<keyword evidence="1 5" id="KW-0597">Phosphoprotein</keyword>
<dbReference type="SUPFAM" id="SSF52172">
    <property type="entry name" value="CheY-like"/>
    <property type="match status" value="1"/>
</dbReference>
<organism evidence="8 9">
    <name type="scientific">Serinibacter arcticus</name>
    <dbReference type="NCBI Taxonomy" id="1655435"/>
    <lineage>
        <taxon>Bacteria</taxon>
        <taxon>Bacillati</taxon>
        <taxon>Actinomycetota</taxon>
        <taxon>Actinomycetes</taxon>
        <taxon>Micrococcales</taxon>
        <taxon>Beutenbergiaceae</taxon>
        <taxon>Serinibacter</taxon>
    </lineage>
</organism>
<dbReference type="SMART" id="SM00421">
    <property type="entry name" value="HTH_LUXR"/>
    <property type="match status" value="1"/>
</dbReference>
<evidence type="ECO:0000313" key="8">
    <source>
        <dbReference type="EMBL" id="PWD52191.1"/>
    </source>
</evidence>
<dbReference type="AlphaFoldDB" id="A0A2U1ZYY9"/>
<evidence type="ECO:0000256" key="3">
    <source>
        <dbReference type="ARBA" id="ARBA00023125"/>
    </source>
</evidence>
<evidence type="ECO:0000313" key="9">
    <source>
        <dbReference type="Proteomes" id="UP000245166"/>
    </source>
</evidence>
<evidence type="ECO:0000259" key="7">
    <source>
        <dbReference type="PROSITE" id="PS50110"/>
    </source>
</evidence>
<dbReference type="Pfam" id="PF00072">
    <property type="entry name" value="Response_reg"/>
    <property type="match status" value="1"/>
</dbReference>
<dbReference type="OrthoDB" id="9808843at2"/>
<reference evidence="8 9" key="1">
    <citation type="submission" date="2018-03" db="EMBL/GenBank/DDBJ databases">
        <title>Genome assembly of novel Miniimonas species PCH200.</title>
        <authorList>
            <person name="Thakur V."/>
            <person name="Kumar V."/>
            <person name="Singh D."/>
        </authorList>
    </citation>
    <scope>NUCLEOTIDE SEQUENCE [LARGE SCALE GENOMIC DNA]</scope>
    <source>
        <strain evidence="8 9">PCH200</strain>
    </source>
</reference>
<dbReference type="PRINTS" id="PR00038">
    <property type="entry name" value="HTHLUXR"/>
</dbReference>
<dbReference type="PROSITE" id="PS00622">
    <property type="entry name" value="HTH_LUXR_1"/>
    <property type="match status" value="1"/>
</dbReference>
<keyword evidence="2" id="KW-0805">Transcription regulation</keyword>
<dbReference type="CDD" id="cd17535">
    <property type="entry name" value="REC_NarL-like"/>
    <property type="match status" value="1"/>
</dbReference>
<dbReference type="InterPro" id="IPR039420">
    <property type="entry name" value="WalR-like"/>
</dbReference>
<dbReference type="GO" id="GO:0006355">
    <property type="term" value="P:regulation of DNA-templated transcription"/>
    <property type="evidence" value="ECO:0007669"/>
    <property type="project" value="InterPro"/>
</dbReference>
<dbReference type="Proteomes" id="UP000245166">
    <property type="component" value="Unassembled WGS sequence"/>
</dbReference>
<dbReference type="CDD" id="cd06170">
    <property type="entry name" value="LuxR_C_like"/>
    <property type="match status" value="1"/>
</dbReference>
<proteinExistence type="predicted"/>
<dbReference type="PROSITE" id="PS50043">
    <property type="entry name" value="HTH_LUXR_2"/>
    <property type="match status" value="1"/>
</dbReference>
<dbReference type="Gene3D" id="3.40.50.2300">
    <property type="match status" value="1"/>
</dbReference>
<keyword evidence="4" id="KW-0804">Transcription</keyword>
<dbReference type="InterPro" id="IPR001789">
    <property type="entry name" value="Sig_transdc_resp-reg_receiver"/>
</dbReference>
<dbReference type="GO" id="GO:0003677">
    <property type="term" value="F:DNA binding"/>
    <property type="evidence" value="ECO:0007669"/>
    <property type="project" value="UniProtKB-KW"/>
</dbReference>
<evidence type="ECO:0000256" key="1">
    <source>
        <dbReference type="ARBA" id="ARBA00022553"/>
    </source>
</evidence>
<evidence type="ECO:0000256" key="5">
    <source>
        <dbReference type="PROSITE-ProRule" id="PRU00169"/>
    </source>
</evidence>
<dbReference type="Pfam" id="PF00196">
    <property type="entry name" value="GerE"/>
    <property type="match status" value="1"/>
</dbReference>
<feature type="domain" description="Response regulatory" evidence="7">
    <location>
        <begin position="13"/>
        <end position="131"/>
    </location>
</feature>
<dbReference type="InterPro" id="IPR058245">
    <property type="entry name" value="NreC/VraR/RcsB-like_REC"/>
</dbReference>
<dbReference type="PANTHER" id="PTHR43214:SF24">
    <property type="entry name" value="TRANSCRIPTIONAL REGULATORY PROTEIN NARL-RELATED"/>
    <property type="match status" value="1"/>
</dbReference>
<dbReference type="InterPro" id="IPR000792">
    <property type="entry name" value="Tscrpt_reg_LuxR_C"/>
</dbReference>
<gene>
    <name evidence="8" type="ORF">C8046_17640</name>
</gene>
<evidence type="ECO:0000256" key="2">
    <source>
        <dbReference type="ARBA" id="ARBA00023015"/>
    </source>
</evidence>
<feature type="domain" description="HTH luxR-type" evidence="6">
    <location>
        <begin position="158"/>
        <end position="223"/>
    </location>
</feature>
<dbReference type="EMBL" id="PYHR01000002">
    <property type="protein sequence ID" value="PWD52191.1"/>
    <property type="molecule type" value="Genomic_DNA"/>
</dbReference>